<dbReference type="AlphaFoldDB" id="A0A0A9GM69"/>
<reference evidence="2" key="1">
    <citation type="submission" date="2014-09" db="EMBL/GenBank/DDBJ databases">
        <authorList>
            <person name="Magalhaes I.L.F."/>
            <person name="Oliveira U."/>
            <person name="Santos F.R."/>
            <person name="Vidigal T.H.D.A."/>
            <person name="Brescovit A.D."/>
            <person name="Santos A.J."/>
        </authorList>
    </citation>
    <scope>NUCLEOTIDE SEQUENCE</scope>
    <source>
        <tissue evidence="2">Shoot tissue taken approximately 20 cm above the soil surface</tissue>
    </source>
</reference>
<feature type="compositionally biased region" description="Basic residues" evidence="1">
    <location>
        <begin position="1"/>
        <end position="14"/>
    </location>
</feature>
<reference evidence="2" key="2">
    <citation type="journal article" date="2015" name="Data Brief">
        <title>Shoot transcriptome of the giant reed, Arundo donax.</title>
        <authorList>
            <person name="Barrero R.A."/>
            <person name="Guerrero F.D."/>
            <person name="Moolhuijzen P."/>
            <person name="Goolsby J.A."/>
            <person name="Tidwell J."/>
            <person name="Bellgard S.E."/>
            <person name="Bellgard M.I."/>
        </authorList>
    </citation>
    <scope>NUCLEOTIDE SEQUENCE</scope>
    <source>
        <tissue evidence="2">Shoot tissue taken approximately 20 cm above the soil surface</tissue>
    </source>
</reference>
<proteinExistence type="predicted"/>
<accession>A0A0A9GM69</accession>
<dbReference type="EMBL" id="GBRH01176113">
    <property type="protein sequence ID" value="JAE21783.1"/>
    <property type="molecule type" value="Transcribed_RNA"/>
</dbReference>
<evidence type="ECO:0000256" key="1">
    <source>
        <dbReference type="SAM" id="MobiDB-lite"/>
    </source>
</evidence>
<evidence type="ECO:0000313" key="2">
    <source>
        <dbReference type="EMBL" id="JAE21783.1"/>
    </source>
</evidence>
<protein>
    <submittedName>
        <fullName evidence="2">Uncharacterized protein</fullName>
    </submittedName>
</protein>
<feature type="compositionally biased region" description="Basic and acidic residues" evidence="1">
    <location>
        <begin position="35"/>
        <end position="48"/>
    </location>
</feature>
<organism evidence="2">
    <name type="scientific">Arundo donax</name>
    <name type="common">Giant reed</name>
    <name type="synonym">Donax arundinaceus</name>
    <dbReference type="NCBI Taxonomy" id="35708"/>
    <lineage>
        <taxon>Eukaryota</taxon>
        <taxon>Viridiplantae</taxon>
        <taxon>Streptophyta</taxon>
        <taxon>Embryophyta</taxon>
        <taxon>Tracheophyta</taxon>
        <taxon>Spermatophyta</taxon>
        <taxon>Magnoliopsida</taxon>
        <taxon>Liliopsida</taxon>
        <taxon>Poales</taxon>
        <taxon>Poaceae</taxon>
        <taxon>PACMAD clade</taxon>
        <taxon>Arundinoideae</taxon>
        <taxon>Arundineae</taxon>
        <taxon>Arundo</taxon>
    </lineage>
</organism>
<sequence>MESRRRSGHGRRIHGGGGSLVSRDRGRGCGSVRGLQRESEKDAVREAW</sequence>
<name>A0A0A9GM69_ARUDO</name>
<feature type="region of interest" description="Disordered" evidence="1">
    <location>
        <begin position="1"/>
        <end position="48"/>
    </location>
</feature>